<reference evidence="1 2" key="1">
    <citation type="submission" date="2018-09" db="EMBL/GenBank/DDBJ databases">
        <authorList>
            <person name="Zeman M."/>
            <person name="Pardy F."/>
        </authorList>
    </citation>
    <scope>NUCLEOTIDE SEQUENCE [LARGE SCALE GENOMIC DNA]</scope>
    <source>
        <strain evidence="1 2">CCM 8852</strain>
    </source>
</reference>
<proteinExistence type="predicted"/>
<reference evidence="1 2" key="2">
    <citation type="submission" date="2019-01" db="EMBL/GenBank/DDBJ databases">
        <title>Hymenobacter humicola sp. nov., isolated from soils in Antarctica.</title>
        <authorList>
            <person name="Sedlacek I."/>
            <person name="Holochova P."/>
            <person name="Kralova S."/>
            <person name="Pantucek R."/>
            <person name="Stankova E."/>
            <person name="Vrbovska V."/>
            <person name="Kristofova L."/>
            <person name="Svec P."/>
            <person name="Busse H.-J."/>
        </authorList>
    </citation>
    <scope>NUCLEOTIDE SEQUENCE [LARGE SCALE GENOMIC DNA]</scope>
    <source>
        <strain evidence="1 2">CCM 8852</strain>
    </source>
</reference>
<dbReference type="Proteomes" id="UP000284250">
    <property type="component" value="Unassembled WGS sequence"/>
</dbReference>
<comment type="caution">
    <text evidence="1">The sequence shown here is derived from an EMBL/GenBank/DDBJ whole genome shotgun (WGS) entry which is preliminary data.</text>
</comment>
<dbReference type="EMBL" id="QYCN01000011">
    <property type="protein sequence ID" value="RIY10760.1"/>
    <property type="molecule type" value="Genomic_DNA"/>
</dbReference>
<sequence length="120" mass="14093">MYARQLETRFLFPRALLRREFPAAKGRADQYSIRPDIRREYRAADQTGRPANNPATEIHLPIGPRIPLLVYTPPYETDGMLLYCNLAQSRVPLAEWYRRFHIPHFVVYYAQLEPGKRSFG</sequence>
<organism evidence="1 2">
    <name type="scientific">Hymenobacter rubripertinctus</name>
    <dbReference type="NCBI Taxonomy" id="2029981"/>
    <lineage>
        <taxon>Bacteria</taxon>
        <taxon>Pseudomonadati</taxon>
        <taxon>Bacteroidota</taxon>
        <taxon>Cytophagia</taxon>
        <taxon>Cytophagales</taxon>
        <taxon>Hymenobacteraceae</taxon>
        <taxon>Hymenobacter</taxon>
    </lineage>
</organism>
<keyword evidence="2" id="KW-1185">Reference proteome</keyword>
<protein>
    <submittedName>
        <fullName evidence="1">Uncharacterized protein</fullName>
    </submittedName>
</protein>
<evidence type="ECO:0000313" key="2">
    <source>
        <dbReference type="Proteomes" id="UP000284250"/>
    </source>
</evidence>
<dbReference type="RefSeq" id="WP_119655427.1">
    <property type="nucleotide sequence ID" value="NZ_JBHUOI010000025.1"/>
</dbReference>
<evidence type="ECO:0000313" key="1">
    <source>
        <dbReference type="EMBL" id="RIY10760.1"/>
    </source>
</evidence>
<dbReference type="AlphaFoldDB" id="A0A418QZY1"/>
<dbReference type="OrthoDB" id="883791at2"/>
<name>A0A418QZY1_9BACT</name>
<accession>A0A418QZY1</accession>
<gene>
    <name evidence="1" type="ORF">D0T11_08840</name>
</gene>